<feature type="region of interest" description="Disordered" evidence="1">
    <location>
        <begin position="717"/>
        <end position="743"/>
    </location>
</feature>
<feature type="compositionally biased region" description="Polar residues" evidence="1">
    <location>
        <begin position="149"/>
        <end position="158"/>
    </location>
</feature>
<evidence type="ECO:0008006" key="4">
    <source>
        <dbReference type="Google" id="ProtNLM"/>
    </source>
</evidence>
<feature type="region of interest" description="Disordered" evidence="1">
    <location>
        <begin position="64"/>
        <end position="111"/>
    </location>
</feature>
<dbReference type="Proteomes" id="UP000054560">
    <property type="component" value="Unassembled WGS sequence"/>
</dbReference>
<feature type="region of interest" description="Disordered" evidence="1">
    <location>
        <begin position="141"/>
        <end position="176"/>
    </location>
</feature>
<dbReference type="RefSeq" id="XP_014150995.1">
    <property type="nucleotide sequence ID" value="XM_014295520.1"/>
</dbReference>
<organism evidence="2 3">
    <name type="scientific">Sphaeroforma arctica JP610</name>
    <dbReference type="NCBI Taxonomy" id="667725"/>
    <lineage>
        <taxon>Eukaryota</taxon>
        <taxon>Ichthyosporea</taxon>
        <taxon>Ichthyophonida</taxon>
        <taxon>Sphaeroforma</taxon>
    </lineage>
</organism>
<feature type="compositionally biased region" description="Low complexity" evidence="1">
    <location>
        <begin position="776"/>
        <end position="798"/>
    </location>
</feature>
<name>A0A0L0FM54_9EUKA</name>
<feature type="compositionally biased region" description="Basic residues" evidence="1">
    <location>
        <begin position="1"/>
        <end position="12"/>
    </location>
</feature>
<dbReference type="SUPFAM" id="SSF54768">
    <property type="entry name" value="dsRNA-binding domain-like"/>
    <property type="match status" value="1"/>
</dbReference>
<dbReference type="GeneID" id="25910942"/>
<sequence>MVRTKKTARRRAVVKEDAPTSAKDANAADNRDEVVATESKIASNGVSQVGVQAPTEIDPSDAVEATGEGHAAEMNTATVDGVNENPVKKRGKKSAADKLVEGSQGNQGIHSNTTVEQLLANAPEGAAVSGETAVNELVKGSEGEGLVGNSANSKSQITKGAKKTEEPKTQPKNVSKNTMAAEAQIKIPKKANAHASKAEKAKARKEAAIQRKNGGIDGSELKLLLDEHDYQAVLTALKAKHNWGAMAVDEFARSLPYKRTVTVYNADVHIGGKTYHGHFYSNAAQARREACKGVYLLLRSSVIASVPKEHKTTELTMERPMAAYTTFPPALTRRAVEAPALTVTSSSAAKAAKPTKPGDRPEISIDHKRYIMQFSDRYKIKPITMEVVVLTEAKGGNEFQGKIELPGWFNITGPVCASKKAAATAVNVIAAETLRARVVAEDHPYKEVETPIVINGLQIPSSAGTKRTREVTDDTGEPATKKKRIILPSERAAPYTDENGVLTMPPVVTVKADNYKSALVTISEGMKWGKVTYAEEVSGYQHSPLYRSIVTIKGLQTKSYTGPWVHQKKLSQRAASKRAFVEMAVKRFKPHTKIPDNQTIKVRVVTDKGVEEVINKKFRSELDVSDKKNMKALGVTKNTRPGIIESGKNTAKTRGLPRTGGNSSRVKNGAGRSGQYTNGVYQSLRSGQKGSPLVDGSGQAQAQAQWYDYNNQAAWGQPQMDMNSVPPGGAPINGVSPQQMNGISFTQGHSAYMNEGSYAPRSNSATYYNNDPYQAYQQPQQQSQTPSYTQQTSYSQSYGAPGMSSTSSTSQANKASTDTAQSNYSQAQGYSDYPAPGTTSRRY</sequence>
<feature type="region of interest" description="Disordered" evidence="1">
    <location>
        <begin position="640"/>
        <end position="678"/>
    </location>
</feature>
<proteinExistence type="predicted"/>
<reference evidence="2 3" key="1">
    <citation type="submission" date="2011-02" db="EMBL/GenBank/DDBJ databases">
        <title>The Genome Sequence of Sphaeroforma arctica JP610.</title>
        <authorList>
            <consortium name="The Broad Institute Genome Sequencing Platform"/>
            <person name="Russ C."/>
            <person name="Cuomo C."/>
            <person name="Young S.K."/>
            <person name="Zeng Q."/>
            <person name="Gargeya S."/>
            <person name="Alvarado L."/>
            <person name="Berlin A."/>
            <person name="Chapman S.B."/>
            <person name="Chen Z."/>
            <person name="Freedman E."/>
            <person name="Gellesch M."/>
            <person name="Goldberg J."/>
            <person name="Griggs A."/>
            <person name="Gujja S."/>
            <person name="Heilman E."/>
            <person name="Heiman D."/>
            <person name="Howarth C."/>
            <person name="Mehta T."/>
            <person name="Neiman D."/>
            <person name="Pearson M."/>
            <person name="Roberts A."/>
            <person name="Saif S."/>
            <person name="Shea T."/>
            <person name="Shenoy N."/>
            <person name="Sisk P."/>
            <person name="Stolte C."/>
            <person name="Sykes S."/>
            <person name="White J."/>
            <person name="Yandava C."/>
            <person name="Burger G."/>
            <person name="Gray M.W."/>
            <person name="Holland P.W.H."/>
            <person name="King N."/>
            <person name="Lang F.B.F."/>
            <person name="Roger A.J."/>
            <person name="Ruiz-Trillo I."/>
            <person name="Haas B."/>
            <person name="Nusbaum C."/>
            <person name="Birren B."/>
        </authorList>
    </citation>
    <scope>NUCLEOTIDE SEQUENCE [LARGE SCALE GENOMIC DNA]</scope>
    <source>
        <strain evidence="2 3">JP610</strain>
    </source>
</reference>
<dbReference type="Gene3D" id="3.30.160.20">
    <property type="match status" value="1"/>
</dbReference>
<feature type="region of interest" description="Disordered" evidence="1">
    <location>
        <begin position="776"/>
        <end position="843"/>
    </location>
</feature>
<evidence type="ECO:0000313" key="3">
    <source>
        <dbReference type="Proteomes" id="UP000054560"/>
    </source>
</evidence>
<keyword evidence="3" id="KW-1185">Reference proteome</keyword>
<accession>A0A0L0FM54</accession>
<dbReference type="AlphaFoldDB" id="A0A0L0FM54"/>
<evidence type="ECO:0000256" key="1">
    <source>
        <dbReference type="SAM" id="MobiDB-lite"/>
    </source>
</evidence>
<feature type="region of interest" description="Disordered" evidence="1">
    <location>
        <begin position="1"/>
        <end position="34"/>
    </location>
</feature>
<gene>
    <name evidence="2" type="ORF">SARC_10438</name>
</gene>
<dbReference type="CDD" id="cd00048">
    <property type="entry name" value="DSRM_SF"/>
    <property type="match status" value="1"/>
</dbReference>
<protein>
    <recommendedName>
        <fullName evidence="4">DRBM domain-containing protein</fullName>
    </recommendedName>
</protein>
<dbReference type="EMBL" id="KQ242845">
    <property type="protein sequence ID" value="KNC77093.1"/>
    <property type="molecule type" value="Genomic_DNA"/>
</dbReference>
<feature type="compositionally biased region" description="Polar residues" evidence="1">
    <location>
        <begin position="803"/>
        <end position="829"/>
    </location>
</feature>
<evidence type="ECO:0000313" key="2">
    <source>
        <dbReference type="EMBL" id="KNC77093.1"/>
    </source>
</evidence>